<evidence type="ECO:0000259" key="4">
    <source>
        <dbReference type="SMART" id="SM00829"/>
    </source>
</evidence>
<dbReference type="SUPFAM" id="SSF51735">
    <property type="entry name" value="NAD(P)-binding Rossmann-fold domains"/>
    <property type="match status" value="1"/>
</dbReference>
<feature type="domain" description="Enoyl reductase (ER)" evidence="4">
    <location>
        <begin position="11"/>
        <end position="350"/>
    </location>
</feature>
<dbReference type="CDD" id="cd08249">
    <property type="entry name" value="enoyl_reductase_like"/>
    <property type="match status" value="1"/>
</dbReference>
<keyword evidence="6" id="KW-1185">Reference proteome</keyword>
<name>A0A319ETF3_9EURO</name>
<dbReference type="EMBL" id="KZ825873">
    <property type="protein sequence ID" value="PYH94362.1"/>
    <property type="molecule type" value="Genomic_DNA"/>
</dbReference>
<evidence type="ECO:0000313" key="5">
    <source>
        <dbReference type="EMBL" id="PYH94362.1"/>
    </source>
</evidence>
<proteinExistence type="inferred from homology"/>
<dbReference type="Proteomes" id="UP000247810">
    <property type="component" value="Unassembled WGS sequence"/>
</dbReference>
<dbReference type="InterPro" id="IPR013149">
    <property type="entry name" value="ADH-like_C"/>
</dbReference>
<dbReference type="GO" id="GO:0000166">
    <property type="term" value="F:nucleotide binding"/>
    <property type="evidence" value="ECO:0007669"/>
    <property type="project" value="UniProtKB-KW"/>
</dbReference>
<evidence type="ECO:0000256" key="1">
    <source>
        <dbReference type="ARBA" id="ARBA00008072"/>
    </source>
</evidence>
<keyword evidence="3" id="KW-0560">Oxidoreductase</keyword>
<dbReference type="Pfam" id="PF00107">
    <property type="entry name" value="ADH_zinc_N"/>
    <property type="match status" value="1"/>
</dbReference>
<comment type="similarity">
    <text evidence="1">Belongs to the zinc-containing alcohol dehydrogenase family.</text>
</comment>
<dbReference type="SMART" id="SM00829">
    <property type="entry name" value="PKS_ER"/>
    <property type="match status" value="1"/>
</dbReference>
<dbReference type="GO" id="GO:0016651">
    <property type="term" value="F:oxidoreductase activity, acting on NAD(P)H"/>
    <property type="evidence" value="ECO:0007669"/>
    <property type="project" value="InterPro"/>
</dbReference>
<dbReference type="PANTHER" id="PTHR45348">
    <property type="entry name" value="HYPOTHETICAL OXIDOREDUCTASE (EUROFUNG)"/>
    <property type="match status" value="1"/>
</dbReference>
<dbReference type="Gene3D" id="3.40.50.720">
    <property type="entry name" value="NAD(P)-binding Rossmann-like Domain"/>
    <property type="match status" value="1"/>
</dbReference>
<gene>
    <name evidence="5" type="ORF">BO71DRAFT_476271</name>
</gene>
<evidence type="ECO:0000256" key="2">
    <source>
        <dbReference type="ARBA" id="ARBA00022741"/>
    </source>
</evidence>
<dbReference type="OrthoDB" id="10257049at2759"/>
<dbReference type="VEuPathDB" id="FungiDB:BO71DRAFT_476271"/>
<evidence type="ECO:0000313" key="6">
    <source>
        <dbReference type="Proteomes" id="UP000247810"/>
    </source>
</evidence>
<dbReference type="InterPro" id="IPR020843">
    <property type="entry name" value="ER"/>
</dbReference>
<dbReference type="InterPro" id="IPR011032">
    <property type="entry name" value="GroES-like_sf"/>
</dbReference>
<dbReference type="AlphaFoldDB" id="A0A319ETF3"/>
<dbReference type="PANTHER" id="PTHR45348:SF7">
    <property type="entry name" value="ZINC BINDING OXIDOREDUCTASE, PUTATIVE-RELATED"/>
    <property type="match status" value="1"/>
</dbReference>
<evidence type="ECO:0000256" key="3">
    <source>
        <dbReference type="ARBA" id="ARBA00023002"/>
    </source>
</evidence>
<protein>
    <submittedName>
        <fullName evidence="5">Alcohol dehydrogenase</fullName>
    </submittedName>
</protein>
<dbReference type="InterPro" id="IPR036291">
    <property type="entry name" value="NAD(P)-bd_dom_sf"/>
</dbReference>
<dbReference type="InterPro" id="IPR013154">
    <property type="entry name" value="ADH-like_N"/>
</dbReference>
<sequence length="356" mass="38391">MTTIKPNPVLYVNEELQFFVDHREQDEPTLGDGEIFIETQFSGVNPADMLHSTLGGIYPTILGFDFCGTVRKAAPDALDQPGDVVAGMTPSGLGRPTKYGTHQQYLVALESMVFPVPPNLPAPHAACLAVVTLAGADALYNLFHFPLPDEPLDQQPPRPLLIWGASSGVGLTALQLARASGIHPILVTASPSRHDLLRSLGATHCFDYQSPTVVADIKAATADAPLQYGFDTVGADIQGVNTAQLTADCVPAEALLASVLFQSDPRFLFPLSTPNVETSFQLKGMAHPVTLPPRVADWDRVRRAVRWAVENYGNGFRLPKVTVHEGTAAEALREIRLVGEYGRGFGKVALKHSLRV</sequence>
<dbReference type="InterPro" id="IPR047122">
    <property type="entry name" value="Trans-enoyl_RdTase-like"/>
</dbReference>
<accession>A0A319ETF3</accession>
<dbReference type="STRING" id="1448320.A0A319ETF3"/>
<reference evidence="5 6" key="1">
    <citation type="submission" date="2018-02" db="EMBL/GenBank/DDBJ databases">
        <title>The genomes of Aspergillus section Nigri reveals drivers in fungal speciation.</title>
        <authorList>
            <consortium name="DOE Joint Genome Institute"/>
            <person name="Vesth T.C."/>
            <person name="Nybo J."/>
            <person name="Theobald S."/>
            <person name="Brandl J."/>
            <person name="Frisvad J.C."/>
            <person name="Nielsen K.F."/>
            <person name="Lyhne E.K."/>
            <person name="Kogle M.E."/>
            <person name="Kuo A."/>
            <person name="Riley R."/>
            <person name="Clum A."/>
            <person name="Nolan M."/>
            <person name="Lipzen A."/>
            <person name="Salamov A."/>
            <person name="Henrissat B."/>
            <person name="Wiebenga A."/>
            <person name="De vries R.P."/>
            <person name="Grigoriev I.V."/>
            <person name="Mortensen U.H."/>
            <person name="Andersen M.R."/>
            <person name="Baker S.E."/>
        </authorList>
    </citation>
    <scope>NUCLEOTIDE SEQUENCE [LARGE SCALE GENOMIC DNA]</scope>
    <source>
        <strain evidence="5 6">CBS 707.79</strain>
    </source>
</reference>
<dbReference type="SUPFAM" id="SSF50129">
    <property type="entry name" value="GroES-like"/>
    <property type="match status" value="1"/>
</dbReference>
<keyword evidence="2" id="KW-0547">Nucleotide-binding</keyword>
<dbReference type="Gene3D" id="3.90.180.10">
    <property type="entry name" value="Medium-chain alcohol dehydrogenases, catalytic domain"/>
    <property type="match status" value="1"/>
</dbReference>
<organism evidence="5 6">
    <name type="scientific">Aspergillus ellipticus CBS 707.79</name>
    <dbReference type="NCBI Taxonomy" id="1448320"/>
    <lineage>
        <taxon>Eukaryota</taxon>
        <taxon>Fungi</taxon>
        <taxon>Dikarya</taxon>
        <taxon>Ascomycota</taxon>
        <taxon>Pezizomycotina</taxon>
        <taxon>Eurotiomycetes</taxon>
        <taxon>Eurotiomycetidae</taxon>
        <taxon>Eurotiales</taxon>
        <taxon>Aspergillaceae</taxon>
        <taxon>Aspergillus</taxon>
        <taxon>Aspergillus subgen. Circumdati</taxon>
    </lineage>
</organism>
<dbReference type="Pfam" id="PF08240">
    <property type="entry name" value="ADH_N"/>
    <property type="match status" value="1"/>
</dbReference>